<evidence type="ECO:0000313" key="1">
    <source>
        <dbReference type="EMBL" id="CAI3991542.1"/>
    </source>
</evidence>
<dbReference type="PANTHER" id="PTHR31013:SF2">
    <property type="entry name" value="THAUMATIN-LIKE PROTEIN"/>
    <property type="match status" value="1"/>
</dbReference>
<accession>A0A9P1CI40</accession>
<dbReference type="PANTHER" id="PTHR31013">
    <property type="entry name" value="THAUMATIN FAMILY PROTEIN-RELATED"/>
    <property type="match status" value="1"/>
</dbReference>
<gene>
    <name evidence="1" type="ORF">C1SCF055_LOCUS18441</name>
</gene>
<dbReference type="AlphaFoldDB" id="A0A9P1CI40"/>
<protein>
    <submittedName>
        <fullName evidence="2">Glutathione peroxidase</fullName>
    </submittedName>
</protein>
<reference evidence="2 3" key="2">
    <citation type="submission" date="2024-05" db="EMBL/GenBank/DDBJ databases">
        <authorList>
            <person name="Chen Y."/>
            <person name="Shah S."/>
            <person name="Dougan E. K."/>
            <person name="Thang M."/>
            <person name="Chan C."/>
        </authorList>
    </citation>
    <scope>NUCLEOTIDE SEQUENCE [LARGE SCALE GENOMIC DNA]</scope>
</reference>
<dbReference type="Proteomes" id="UP001152797">
    <property type="component" value="Unassembled WGS sequence"/>
</dbReference>
<dbReference type="InterPro" id="IPR037176">
    <property type="entry name" value="Osmotin/thaumatin-like_sf"/>
</dbReference>
<dbReference type="EMBL" id="CAMXCT010001602">
    <property type="protein sequence ID" value="CAI3991542.1"/>
    <property type="molecule type" value="Genomic_DNA"/>
</dbReference>
<keyword evidence="2" id="KW-0560">Oxidoreductase</keyword>
<evidence type="ECO:0000313" key="3">
    <source>
        <dbReference type="Proteomes" id="UP001152797"/>
    </source>
</evidence>
<dbReference type="OrthoDB" id="430315at2759"/>
<dbReference type="EMBL" id="CAMXCT030001602">
    <property type="protein sequence ID" value="CAL4778854.1"/>
    <property type="molecule type" value="Genomic_DNA"/>
</dbReference>
<keyword evidence="3" id="KW-1185">Reference proteome</keyword>
<dbReference type="EMBL" id="CAMXCT020001602">
    <property type="protein sequence ID" value="CAL1144917.1"/>
    <property type="molecule type" value="Genomic_DNA"/>
</dbReference>
<dbReference type="SMART" id="SM00205">
    <property type="entry name" value="THN"/>
    <property type="match status" value="1"/>
</dbReference>
<evidence type="ECO:0000313" key="2">
    <source>
        <dbReference type="EMBL" id="CAL4778854.1"/>
    </source>
</evidence>
<dbReference type="SUPFAM" id="SSF49870">
    <property type="entry name" value="Osmotin, thaumatin-like protein"/>
    <property type="match status" value="1"/>
</dbReference>
<organism evidence="1">
    <name type="scientific">Cladocopium goreaui</name>
    <dbReference type="NCBI Taxonomy" id="2562237"/>
    <lineage>
        <taxon>Eukaryota</taxon>
        <taxon>Sar</taxon>
        <taxon>Alveolata</taxon>
        <taxon>Dinophyceae</taxon>
        <taxon>Suessiales</taxon>
        <taxon>Symbiodiniaceae</taxon>
        <taxon>Cladocopium</taxon>
    </lineage>
</organism>
<dbReference type="Pfam" id="PF00314">
    <property type="entry name" value="Thaumatin"/>
    <property type="match status" value="1"/>
</dbReference>
<name>A0A9P1CI40_9DINO</name>
<dbReference type="Gene3D" id="2.60.110.10">
    <property type="entry name" value="Thaumatin"/>
    <property type="match status" value="1"/>
</dbReference>
<reference evidence="1" key="1">
    <citation type="submission" date="2022-10" db="EMBL/GenBank/DDBJ databases">
        <authorList>
            <person name="Chen Y."/>
            <person name="Dougan E. K."/>
            <person name="Chan C."/>
            <person name="Rhodes N."/>
            <person name="Thang M."/>
        </authorList>
    </citation>
    <scope>NUCLEOTIDE SEQUENCE</scope>
</reference>
<keyword evidence="2" id="KW-0575">Peroxidase</keyword>
<proteinExistence type="predicted"/>
<dbReference type="InterPro" id="IPR001938">
    <property type="entry name" value="Thaumatin"/>
</dbReference>
<sequence length="402" mass="42818">MECARPKRRCSHISAQTPLLLGLPTSAQQLYLLSNMRGWAAASVALAVLCGVHAEVVLEALQRDDTCADSGDCDLSLAQLRGLQESVPSQEAEVALETKAGRATAAADSAEVKRLRIVNGCHSKPMWIAHAIGAGSGPDQNVKILPGQFHDFPTPSHLSATRFWPKMGCDDSGHNCAIGSSGGPGQICQFNPITGQEDYKNCAPPVDTKFEASFGENGAPCNPKTPGGVEMKGCDYVDISLVDGWTLPVKLDIQGDCRTATDQKVNVLDCEGLSLGLCPAAERLTAAGIFADLHAINPKTHKVAGCYSPCSKLLDTKWSNKERPAGRRPEESEVSPYCCPTPPQTPESCRAGPITGTSFLKTVHEKCPGVYGYAYDDGMGLMRCSSATHYTVTYYCPADIPA</sequence>
<comment type="caution">
    <text evidence="1">The sequence shown here is derived from an EMBL/GenBank/DDBJ whole genome shotgun (WGS) entry which is preliminary data.</text>
</comment>
<dbReference type="GO" id="GO:0004601">
    <property type="term" value="F:peroxidase activity"/>
    <property type="evidence" value="ECO:0007669"/>
    <property type="project" value="UniProtKB-KW"/>
</dbReference>
<dbReference type="PROSITE" id="PS51367">
    <property type="entry name" value="THAUMATIN_2"/>
    <property type="match status" value="1"/>
</dbReference>